<comment type="caution">
    <text evidence="1">The sequence shown here is derived from an EMBL/GenBank/DDBJ whole genome shotgun (WGS) entry which is preliminary data.</text>
</comment>
<protein>
    <submittedName>
        <fullName evidence="1">Uncharacterized protein</fullName>
    </submittedName>
</protein>
<proteinExistence type="predicted"/>
<gene>
    <name evidence="1" type="ORF">CQW23_25141</name>
</gene>
<reference evidence="1 2" key="1">
    <citation type="journal article" date="2017" name="Genome Biol.">
        <title>New reference genome sequences of hot pepper reveal the massive evolution of plant disease-resistance genes by retroduplication.</title>
        <authorList>
            <person name="Kim S."/>
            <person name="Park J."/>
            <person name="Yeom S.I."/>
            <person name="Kim Y.M."/>
            <person name="Seo E."/>
            <person name="Kim K.T."/>
            <person name="Kim M.S."/>
            <person name="Lee J.M."/>
            <person name="Cheong K."/>
            <person name="Shin H.S."/>
            <person name="Kim S.B."/>
            <person name="Han K."/>
            <person name="Lee J."/>
            <person name="Park M."/>
            <person name="Lee H.A."/>
            <person name="Lee H.Y."/>
            <person name="Lee Y."/>
            <person name="Oh S."/>
            <person name="Lee J.H."/>
            <person name="Choi E."/>
            <person name="Choi E."/>
            <person name="Lee S.E."/>
            <person name="Jeon J."/>
            <person name="Kim H."/>
            <person name="Choi G."/>
            <person name="Song H."/>
            <person name="Lee J."/>
            <person name="Lee S.C."/>
            <person name="Kwon J.K."/>
            <person name="Lee H.Y."/>
            <person name="Koo N."/>
            <person name="Hong Y."/>
            <person name="Kim R.W."/>
            <person name="Kang W.H."/>
            <person name="Huh J.H."/>
            <person name="Kang B.C."/>
            <person name="Yang T.J."/>
            <person name="Lee Y.H."/>
            <person name="Bennetzen J.L."/>
            <person name="Choi D."/>
        </authorList>
    </citation>
    <scope>NUCLEOTIDE SEQUENCE [LARGE SCALE GENOMIC DNA]</scope>
    <source>
        <strain evidence="2">cv. PBC81</strain>
    </source>
</reference>
<accession>A0A2G2VK13</accession>
<dbReference type="Proteomes" id="UP000224567">
    <property type="component" value="Unassembled WGS sequence"/>
</dbReference>
<dbReference type="OrthoDB" id="781489at2759"/>
<sequence length="168" mass="19158">MDNQLISRKRVCDDSDELEINSPEVKRLREDLLDDLYDSEYNDNNNNDNNTPSHDLDSYMKSFEEEITSLPQPELGYLLEASDDELGLPPPKEISVSAEIESSVQVVTESPRLSNEFWPSYEDSFDCGIIESDHYSGNIMGEYIGLDGLFDYSESGDFLWRPETLPAK</sequence>
<dbReference type="STRING" id="33114.A0A2G2VK13"/>
<reference evidence="2" key="2">
    <citation type="journal article" date="2017" name="J. Anim. Genet.">
        <title>Multiple reference genome sequences of hot pepper reveal the massive evolution of plant disease resistance genes by retroduplication.</title>
        <authorList>
            <person name="Kim S."/>
            <person name="Park J."/>
            <person name="Yeom S.-I."/>
            <person name="Kim Y.-M."/>
            <person name="Seo E."/>
            <person name="Kim K.-T."/>
            <person name="Kim M.-S."/>
            <person name="Lee J.M."/>
            <person name="Cheong K."/>
            <person name="Shin H.-S."/>
            <person name="Kim S.-B."/>
            <person name="Han K."/>
            <person name="Lee J."/>
            <person name="Park M."/>
            <person name="Lee H.-A."/>
            <person name="Lee H.-Y."/>
            <person name="Lee Y."/>
            <person name="Oh S."/>
            <person name="Lee J.H."/>
            <person name="Choi E."/>
            <person name="Choi E."/>
            <person name="Lee S.E."/>
            <person name="Jeon J."/>
            <person name="Kim H."/>
            <person name="Choi G."/>
            <person name="Song H."/>
            <person name="Lee J."/>
            <person name="Lee S.-C."/>
            <person name="Kwon J.-K."/>
            <person name="Lee H.-Y."/>
            <person name="Koo N."/>
            <person name="Hong Y."/>
            <person name="Kim R.W."/>
            <person name="Kang W.-H."/>
            <person name="Huh J.H."/>
            <person name="Kang B.-C."/>
            <person name="Yang T.-J."/>
            <person name="Lee Y.-H."/>
            <person name="Bennetzen J.L."/>
            <person name="Choi D."/>
        </authorList>
    </citation>
    <scope>NUCLEOTIDE SEQUENCE [LARGE SCALE GENOMIC DNA]</scope>
    <source>
        <strain evidence="2">cv. PBC81</strain>
    </source>
</reference>
<name>A0A2G2VK13_CAPBA</name>
<dbReference type="PANTHER" id="PTHR34539">
    <property type="entry name" value="T6J4.11 PROTEIN"/>
    <property type="match status" value="1"/>
</dbReference>
<evidence type="ECO:0000313" key="2">
    <source>
        <dbReference type="Proteomes" id="UP000224567"/>
    </source>
</evidence>
<dbReference type="PANTHER" id="PTHR34539:SF22">
    <property type="match status" value="1"/>
</dbReference>
<keyword evidence="2" id="KW-1185">Reference proteome</keyword>
<dbReference type="EMBL" id="MLFT02000011">
    <property type="protein sequence ID" value="PHT33341.1"/>
    <property type="molecule type" value="Genomic_DNA"/>
</dbReference>
<evidence type="ECO:0000313" key="1">
    <source>
        <dbReference type="EMBL" id="PHT33341.1"/>
    </source>
</evidence>
<dbReference type="AlphaFoldDB" id="A0A2G2VK13"/>
<organism evidence="1 2">
    <name type="scientific">Capsicum baccatum</name>
    <name type="common">Peruvian pepper</name>
    <dbReference type="NCBI Taxonomy" id="33114"/>
    <lineage>
        <taxon>Eukaryota</taxon>
        <taxon>Viridiplantae</taxon>
        <taxon>Streptophyta</taxon>
        <taxon>Embryophyta</taxon>
        <taxon>Tracheophyta</taxon>
        <taxon>Spermatophyta</taxon>
        <taxon>Magnoliopsida</taxon>
        <taxon>eudicotyledons</taxon>
        <taxon>Gunneridae</taxon>
        <taxon>Pentapetalae</taxon>
        <taxon>asterids</taxon>
        <taxon>lamiids</taxon>
        <taxon>Solanales</taxon>
        <taxon>Solanaceae</taxon>
        <taxon>Solanoideae</taxon>
        <taxon>Capsiceae</taxon>
        <taxon>Capsicum</taxon>
    </lineage>
</organism>